<dbReference type="SUPFAM" id="SSF89733">
    <property type="entry name" value="L-sulfolactate dehydrogenase-like"/>
    <property type="match status" value="1"/>
</dbReference>
<dbReference type="Pfam" id="PF02615">
    <property type="entry name" value="Ldh_2"/>
    <property type="match status" value="1"/>
</dbReference>
<dbReference type="Proteomes" id="UP000585681">
    <property type="component" value="Unassembled WGS sequence"/>
</dbReference>
<dbReference type="RefSeq" id="WP_162231827.1">
    <property type="nucleotide sequence ID" value="NZ_JACIEQ010000016.1"/>
</dbReference>
<dbReference type="InterPro" id="IPR043143">
    <property type="entry name" value="Mal/L-sulf/L-lact_DH-like_NADP"/>
</dbReference>
<dbReference type="PANTHER" id="PTHR11091">
    <property type="entry name" value="OXIDOREDUCTASE-RELATED"/>
    <property type="match status" value="1"/>
</dbReference>
<protein>
    <submittedName>
        <fullName evidence="3">(2R)-3-sulfolactate dehydrogenase (NADP+)</fullName>
        <ecNumber evidence="3">1.1.1.338</ecNumber>
    </submittedName>
</protein>
<dbReference type="InterPro" id="IPR043144">
    <property type="entry name" value="Mal/L-sulf/L-lact_DH-like_ah"/>
</dbReference>
<dbReference type="Gene3D" id="3.30.1370.60">
    <property type="entry name" value="Hypothetical oxidoreductase yiak, domain 2"/>
    <property type="match status" value="1"/>
</dbReference>
<sequence length="345" mass="35205">MKSNDEVTLSIEKALELAAKAFSGAGASPEVAAVMAQIHVDADRDGIASHGVARVPGLCKQLQAGRVNGTAVPDVSQPRPGIVIADARGGFPQPAFQAGFDATVKAVTSCGIATLVVRNGWAADVMGWHTECFAREGFLALGFANVPASISPVGGTKPVFGTNPITCAIPQAGKPPIVIDQASSVIAKSEIVERAAANEPIPLGWALDTHGQPTEDAQAGLAGSLLASGGYKGIGIALIVELFAAVLSGSELSIEAAPLARMDAPPVRLAQTYVVLDPTAVAGPGWLARVAQITGAIEAQEGARVPGARRFAARRKHIEQGITITAGLAQSLSDLAGQDQPLGRS</sequence>
<name>A0A840CGN7_9RHOB</name>
<dbReference type="EC" id="1.1.1.338" evidence="3"/>
<evidence type="ECO:0000256" key="2">
    <source>
        <dbReference type="ARBA" id="ARBA00023002"/>
    </source>
</evidence>
<dbReference type="Gene3D" id="1.10.1530.10">
    <property type="match status" value="1"/>
</dbReference>
<dbReference type="EMBL" id="JACIEQ010000016">
    <property type="protein sequence ID" value="MBB4023973.1"/>
    <property type="molecule type" value="Genomic_DNA"/>
</dbReference>
<keyword evidence="4" id="KW-1185">Reference proteome</keyword>
<dbReference type="AlphaFoldDB" id="A0A840CGN7"/>
<reference evidence="3" key="1">
    <citation type="submission" date="2020-08" db="EMBL/GenBank/DDBJ databases">
        <title>Genomic Encyclopedia of Type Strains, Phase IV (KMG-IV): sequencing the most valuable type-strain genomes for metagenomic binning, comparative biology and taxonomic classification.</title>
        <authorList>
            <person name="Goeker M."/>
        </authorList>
    </citation>
    <scope>NUCLEOTIDE SEQUENCE [LARGE SCALE GENOMIC DNA]</scope>
    <source>
        <strain evidence="3">DSM 105040</strain>
    </source>
</reference>
<accession>A0A840CGN7</accession>
<evidence type="ECO:0000256" key="1">
    <source>
        <dbReference type="ARBA" id="ARBA00006056"/>
    </source>
</evidence>
<comment type="caution">
    <text evidence="3">The sequence shown here is derived from an EMBL/GenBank/DDBJ whole genome shotgun (WGS) entry which is preliminary data.</text>
</comment>
<organism evidence="3 4">
    <name type="scientific">Actibacterium naphthalenivorans</name>
    <dbReference type="NCBI Taxonomy" id="1614693"/>
    <lineage>
        <taxon>Bacteria</taxon>
        <taxon>Pseudomonadati</taxon>
        <taxon>Pseudomonadota</taxon>
        <taxon>Alphaproteobacteria</taxon>
        <taxon>Rhodobacterales</taxon>
        <taxon>Roseobacteraceae</taxon>
        <taxon>Actibacterium</taxon>
    </lineage>
</organism>
<keyword evidence="2 3" id="KW-0560">Oxidoreductase</keyword>
<comment type="similarity">
    <text evidence="1">Belongs to the LDH2/MDH2 oxidoreductase family.</text>
</comment>
<dbReference type="PANTHER" id="PTHR11091:SF0">
    <property type="entry name" value="MALATE DEHYDROGENASE"/>
    <property type="match status" value="1"/>
</dbReference>
<evidence type="ECO:0000313" key="3">
    <source>
        <dbReference type="EMBL" id="MBB4023973.1"/>
    </source>
</evidence>
<dbReference type="InterPro" id="IPR003767">
    <property type="entry name" value="Malate/L-lactate_DH-like"/>
</dbReference>
<proteinExistence type="inferred from homology"/>
<gene>
    <name evidence="3" type="ORF">GGR17_003813</name>
</gene>
<dbReference type="InterPro" id="IPR036111">
    <property type="entry name" value="Mal/L-sulfo/L-lacto_DH-like_sf"/>
</dbReference>
<dbReference type="GO" id="GO:0016491">
    <property type="term" value="F:oxidoreductase activity"/>
    <property type="evidence" value="ECO:0007669"/>
    <property type="project" value="UniProtKB-KW"/>
</dbReference>
<evidence type="ECO:0000313" key="4">
    <source>
        <dbReference type="Proteomes" id="UP000585681"/>
    </source>
</evidence>